<dbReference type="InterPro" id="IPR011006">
    <property type="entry name" value="CheY-like_superfamily"/>
</dbReference>
<dbReference type="PANTHER" id="PTHR45339:SF5">
    <property type="entry name" value="HISTIDINE KINASE"/>
    <property type="match status" value="1"/>
</dbReference>
<evidence type="ECO:0000259" key="18">
    <source>
        <dbReference type="PROSITE" id="PS50894"/>
    </source>
</evidence>
<comment type="caution">
    <text evidence="19">The sequence shown here is derived from an EMBL/GenBank/DDBJ whole genome shotgun (WGS) entry which is preliminary data.</text>
</comment>
<dbReference type="CDD" id="cd17534">
    <property type="entry name" value="REC_DC-like"/>
    <property type="match status" value="1"/>
</dbReference>
<feature type="modified residue" description="4-aspartylphosphate" evidence="12">
    <location>
        <position position="804"/>
    </location>
</feature>
<dbReference type="SMART" id="SM00448">
    <property type="entry name" value="REC"/>
    <property type="match status" value="3"/>
</dbReference>
<evidence type="ECO:0000256" key="5">
    <source>
        <dbReference type="ARBA" id="ARBA00022741"/>
    </source>
</evidence>
<dbReference type="SMART" id="SM00388">
    <property type="entry name" value="HisKA"/>
    <property type="match status" value="1"/>
</dbReference>
<dbReference type="SUPFAM" id="SSF55785">
    <property type="entry name" value="PYP-like sensor domain (PAS domain)"/>
    <property type="match status" value="1"/>
</dbReference>
<sequence>MKKFKIMVVEDDKPMSDFLCLSLKKMGYDVLAPVENGEDAILIASEKKPDLVLMDIILSGEMDGIEASMMIKERENIPIVFLTSHASADYFKRARKVVPCGYIIKPVNETILYTTLETIIGRNQLEKKLERSEKLYRELYDNSPDMLFMADFINGEIIRCNKAFLNTFGYEEVEVVTKKIDEIFSASDRERFSAGLKILLRTGTLSDYELEAVRKDGAVIKALLNASNIYDLNGNIVYSISSLRDISELKNVQNILKKMNERLESRVMERTHELVAANNELHQEILTRMNAEAELKKHKERLEEMVFERTKEFVSANSRLQEEIKERKRTERDLLKALTVAELANRAKSEFLATMSHEIRTPMNGILGMSELALTGDLSGSEKEYFNDIKSSAEALLNVINDILDYSKIESGNLTTENIRMNLHETVDCAVNVIAAKAFQKNVELMCEYAEGLGEFINGDPYRIRQIIINLVSNAIKFTSKGEIKINVSRSKNPSGKGPDEILNVSVSDTGIGIPAEKLNYIFEGFKQADSSIVRQYGGSGLGLAISKHLAHAMDGDLTVKSSPGEGSVFTLSLPASFSEEPAEADRVEPCLAHIKKMLIVDDNAENARILNNMAASVSGADIVCASNALDALEKLSAASKTDAPFEAAIIDYKMPFLDGMALVEKMRQIEKLSGVKIIVMSAACDMMPVIARFQRLSVGAFINKPVRKAELLKVLCGLDRIAREGAAGSVRAGSPPAAADAGKTVLGPYAATTVLLVEDNDINLKIIKEMVARNSVGEIVVARNGQEAVDISENKHIDLIFMDIQMPVLDGYAASKKIRSSSGGNRSVPIVAITANALKGDREKCLQAGMNDYMSKPFQPSVITDMLAKYAAPEKSYATASSAALEAAPGDPNSIRIDTESAFDYMGFLAAVGGDKAIFKEVIDTFGETFSMTVDKIERLIKEKKHEDLKFAVHNLKGAAGNIFAFSLQKISRLIEEKIAESDYRALENLLPELKSARDAFINAAEEAFKRLMV</sequence>
<dbReference type="SMART" id="SM00086">
    <property type="entry name" value="PAC"/>
    <property type="match status" value="1"/>
</dbReference>
<dbReference type="InterPro" id="IPR036097">
    <property type="entry name" value="HisK_dim/P_sf"/>
</dbReference>
<dbReference type="EC" id="2.7.13.3" evidence="2"/>
<dbReference type="InterPro" id="IPR036641">
    <property type="entry name" value="HPT_dom_sf"/>
</dbReference>
<dbReference type="SMART" id="SM00091">
    <property type="entry name" value="PAS"/>
    <property type="match status" value="1"/>
</dbReference>
<dbReference type="FunFam" id="3.30.565.10:FF:000010">
    <property type="entry name" value="Sensor histidine kinase RcsC"/>
    <property type="match status" value="1"/>
</dbReference>
<evidence type="ECO:0000259" key="15">
    <source>
        <dbReference type="PROSITE" id="PS50110"/>
    </source>
</evidence>
<evidence type="ECO:0000256" key="2">
    <source>
        <dbReference type="ARBA" id="ARBA00012438"/>
    </source>
</evidence>
<evidence type="ECO:0000259" key="16">
    <source>
        <dbReference type="PROSITE" id="PS50112"/>
    </source>
</evidence>
<evidence type="ECO:0000313" key="20">
    <source>
        <dbReference type="Proteomes" id="UP000178735"/>
    </source>
</evidence>
<feature type="coiled-coil region" evidence="13">
    <location>
        <begin position="246"/>
        <end position="308"/>
    </location>
</feature>
<evidence type="ECO:0000256" key="12">
    <source>
        <dbReference type="PROSITE-ProRule" id="PRU00169"/>
    </source>
</evidence>
<keyword evidence="4" id="KW-0808">Transferase</keyword>
<feature type="domain" description="Response regulatory" evidence="15">
    <location>
        <begin position="597"/>
        <end position="720"/>
    </location>
</feature>
<dbReference type="Pfam" id="PF13426">
    <property type="entry name" value="PAS_9"/>
    <property type="match status" value="1"/>
</dbReference>
<dbReference type="Proteomes" id="UP000178735">
    <property type="component" value="Unassembled WGS sequence"/>
</dbReference>
<dbReference type="STRING" id="1817813.A2008_09850"/>
<dbReference type="AlphaFoldDB" id="A0A1F7WEG8"/>
<evidence type="ECO:0000256" key="6">
    <source>
        <dbReference type="ARBA" id="ARBA00022777"/>
    </source>
</evidence>
<feature type="domain" description="HPt" evidence="18">
    <location>
        <begin position="916"/>
        <end position="1009"/>
    </location>
</feature>
<dbReference type="PROSITE" id="PS50113">
    <property type="entry name" value="PAC"/>
    <property type="match status" value="1"/>
</dbReference>
<feature type="domain" description="Response regulatory" evidence="15">
    <location>
        <begin position="5"/>
        <end position="120"/>
    </location>
</feature>
<dbReference type="SUPFAM" id="SSF47384">
    <property type="entry name" value="Homodimeric domain of signal transducing histidine kinase"/>
    <property type="match status" value="1"/>
</dbReference>
<dbReference type="Pfam" id="PF00072">
    <property type="entry name" value="Response_reg"/>
    <property type="match status" value="3"/>
</dbReference>
<dbReference type="PROSITE" id="PS50894">
    <property type="entry name" value="HPT"/>
    <property type="match status" value="1"/>
</dbReference>
<dbReference type="PRINTS" id="PR00344">
    <property type="entry name" value="BCTRLSENSOR"/>
</dbReference>
<evidence type="ECO:0000256" key="1">
    <source>
        <dbReference type="ARBA" id="ARBA00000085"/>
    </source>
</evidence>
<keyword evidence="8" id="KW-0902">Two-component regulatory system</keyword>
<dbReference type="SUPFAM" id="SSF52172">
    <property type="entry name" value="CheY-like"/>
    <property type="match status" value="3"/>
</dbReference>
<dbReference type="SUPFAM" id="SSF47226">
    <property type="entry name" value="Histidine-containing phosphotransfer domain, HPT domain"/>
    <property type="match status" value="1"/>
</dbReference>
<reference evidence="19 20" key="1">
    <citation type="journal article" date="2016" name="Nat. Commun.">
        <title>Thousands of microbial genomes shed light on interconnected biogeochemical processes in an aquifer system.</title>
        <authorList>
            <person name="Anantharaman K."/>
            <person name="Brown C.T."/>
            <person name="Hug L.A."/>
            <person name="Sharon I."/>
            <person name="Castelle C.J."/>
            <person name="Probst A.J."/>
            <person name="Thomas B.C."/>
            <person name="Singh A."/>
            <person name="Wilkins M.J."/>
            <person name="Karaoz U."/>
            <person name="Brodie E.L."/>
            <person name="Williams K.H."/>
            <person name="Hubbard S.S."/>
            <person name="Banfield J.F."/>
        </authorList>
    </citation>
    <scope>NUCLEOTIDE SEQUENCE [LARGE SCALE GENOMIC DNA]</scope>
</reference>
<feature type="domain" description="PAS" evidence="16">
    <location>
        <begin position="132"/>
        <end position="203"/>
    </location>
</feature>
<dbReference type="GO" id="GO:0005886">
    <property type="term" value="C:plasma membrane"/>
    <property type="evidence" value="ECO:0007669"/>
    <property type="project" value="UniProtKB-SubCell"/>
</dbReference>
<dbReference type="Gene3D" id="1.20.120.160">
    <property type="entry name" value="HPT domain"/>
    <property type="match status" value="1"/>
</dbReference>
<dbReference type="SUPFAM" id="SSF55874">
    <property type="entry name" value="ATPase domain of HSP90 chaperone/DNA topoisomerase II/histidine kinase"/>
    <property type="match status" value="1"/>
</dbReference>
<dbReference type="CDD" id="cd17546">
    <property type="entry name" value="REC_hyHK_CKI1_RcsC-like"/>
    <property type="match status" value="1"/>
</dbReference>
<keyword evidence="7" id="KW-0067">ATP-binding</keyword>
<dbReference type="GO" id="GO:0005524">
    <property type="term" value="F:ATP binding"/>
    <property type="evidence" value="ECO:0007669"/>
    <property type="project" value="UniProtKB-KW"/>
</dbReference>
<dbReference type="Gene3D" id="3.30.450.20">
    <property type="entry name" value="PAS domain"/>
    <property type="match status" value="1"/>
</dbReference>
<dbReference type="InterPro" id="IPR000014">
    <property type="entry name" value="PAS"/>
</dbReference>
<feature type="modified residue" description="4-aspartylphosphate" evidence="12">
    <location>
        <position position="55"/>
    </location>
</feature>
<comment type="catalytic activity">
    <reaction evidence="1">
        <text>ATP + protein L-histidine = ADP + protein N-phospho-L-histidine.</text>
        <dbReference type="EC" id="2.7.13.3"/>
    </reaction>
</comment>
<dbReference type="SMART" id="SM00387">
    <property type="entry name" value="HATPase_c"/>
    <property type="match status" value="1"/>
</dbReference>
<dbReference type="InterPro" id="IPR003661">
    <property type="entry name" value="HisK_dim/P_dom"/>
</dbReference>
<dbReference type="CDD" id="cd00130">
    <property type="entry name" value="PAS"/>
    <property type="match status" value="1"/>
</dbReference>
<dbReference type="Pfam" id="PF02518">
    <property type="entry name" value="HATPase_c"/>
    <property type="match status" value="1"/>
</dbReference>
<feature type="domain" description="PAC" evidence="17">
    <location>
        <begin position="206"/>
        <end position="258"/>
    </location>
</feature>
<dbReference type="NCBIfam" id="TIGR00229">
    <property type="entry name" value="sensory_box"/>
    <property type="match status" value="1"/>
</dbReference>
<dbReference type="FunFam" id="1.10.287.130:FF:000002">
    <property type="entry name" value="Two-component osmosensing histidine kinase"/>
    <property type="match status" value="1"/>
</dbReference>
<dbReference type="InterPro" id="IPR001610">
    <property type="entry name" value="PAC"/>
</dbReference>
<dbReference type="InterPro" id="IPR001789">
    <property type="entry name" value="Sig_transdc_resp-reg_receiver"/>
</dbReference>
<dbReference type="PROSITE" id="PS50109">
    <property type="entry name" value="HIS_KIN"/>
    <property type="match status" value="1"/>
</dbReference>
<dbReference type="PROSITE" id="PS50112">
    <property type="entry name" value="PAS"/>
    <property type="match status" value="1"/>
</dbReference>
<evidence type="ECO:0000256" key="10">
    <source>
        <dbReference type="ARBA" id="ARBA00068150"/>
    </source>
</evidence>
<keyword evidence="13" id="KW-0175">Coiled coil</keyword>
<dbReference type="InterPro" id="IPR005467">
    <property type="entry name" value="His_kinase_dom"/>
</dbReference>
<dbReference type="CDD" id="cd00082">
    <property type="entry name" value="HisKA"/>
    <property type="match status" value="1"/>
</dbReference>
<dbReference type="Pfam" id="PF00512">
    <property type="entry name" value="HisKA"/>
    <property type="match status" value="1"/>
</dbReference>
<evidence type="ECO:0000313" key="19">
    <source>
        <dbReference type="EMBL" id="OGM00947.1"/>
    </source>
</evidence>
<proteinExistence type="predicted"/>
<evidence type="ECO:0000256" key="4">
    <source>
        <dbReference type="ARBA" id="ARBA00022679"/>
    </source>
</evidence>
<dbReference type="InterPro" id="IPR035965">
    <property type="entry name" value="PAS-like_dom_sf"/>
</dbReference>
<evidence type="ECO:0000256" key="13">
    <source>
        <dbReference type="SAM" id="Coils"/>
    </source>
</evidence>
<protein>
    <recommendedName>
        <fullName evidence="10">Sensory/regulatory protein RpfC</fullName>
        <ecNumber evidence="2">2.7.13.3</ecNumber>
    </recommendedName>
</protein>
<dbReference type="InterPro" id="IPR004358">
    <property type="entry name" value="Sig_transdc_His_kin-like_C"/>
</dbReference>
<name>A0A1F7WEG8_9BACT</name>
<evidence type="ECO:0000256" key="3">
    <source>
        <dbReference type="ARBA" id="ARBA00022553"/>
    </source>
</evidence>
<gene>
    <name evidence="19" type="ORF">A2008_09850</name>
</gene>
<evidence type="ECO:0000256" key="11">
    <source>
        <dbReference type="PROSITE-ProRule" id="PRU00110"/>
    </source>
</evidence>
<dbReference type="Gene3D" id="3.30.565.10">
    <property type="entry name" value="Histidine kinase-like ATPase, C-terminal domain"/>
    <property type="match status" value="1"/>
</dbReference>
<dbReference type="GO" id="GO:0000155">
    <property type="term" value="F:phosphorelay sensor kinase activity"/>
    <property type="evidence" value="ECO:0007669"/>
    <property type="project" value="InterPro"/>
</dbReference>
<dbReference type="PANTHER" id="PTHR45339">
    <property type="entry name" value="HYBRID SIGNAL TRANSDUCTION HISTIDINE KINASE J"/>
    <property type="match status" value="1"/>
</dbReference>
<dbReference type="InterPro" id="IPR003594">
    <property type="entry name" value="HATPase_dom"/>
</dbReference>
<dbReference type="InterPro" id="IPR036890">
    <property type="entry name" value="HATPase_C_sf"/>
</dbReference>
<organism evidence="19 20">
    <name type="scientific">Candidatus Wallbacteria bacterium GWC2_49_35</name>
    <dbReference type="NCBI Taxonomy" id="1817813"/>
    <lineage>
        <taxon>Bacteria</taxon>
        <taxon>Candidatus Walliibacteriota</taxon>
    </lineage>
</organism>
<feature type="modified residue" description="4-aspartylphosphate" evidence="12">
    <location>
        <position position="652"/>
    </location>
</feature>
<feature type="domain" description="Response regulatory" evidence="15">
    <location>
        <begin position="754"/>
        <end position="872"/>
    </location>
</feature>
<evidence type="ECO:0000259" key="17">
    <source>
        <dbReference type="PROSITE" id="PS50113"/>
    </source>
</evidence>
<feature type="domain" description="Histidine kinase" evidence="14">
    <location>
        <begin position="354"/>
        <end position="578"/>
    </location>
</feature>
<evidence type="ECO:0000256" key="9">
    <source>
        <dbReference type="ARBA" id="ARBA00064003"/>
    </source>
</evidence>
<keyword evidence="6" id="KW-0418">Kinase</keyword>
<dbReference type="InterPro" id="IPR008207">
    <property type="entry name" value="Sig_transdc_His_kin_Hpt_dom"/>
</dbReference>
<keyword evidence="5" id="KW-0547">Nucleotide-binding</keyword>
<evidence type="ECO:0000256" key="8">
    <source>
        <dbReference type="ARBA" id="ARBA00023012"/>
    </source>
</evidence>
<dbReference type="EMBL" id="MGFH01000246">
    <property type="protein sequence ID" value="OGM00947.1"/>
    <property type="molecule type" value="Genomic_DNA"/>
</dbReference>
<dbReference type="Gene3D" id="1.10.287.130">
    <property type="match status" value="1"/>
</dbReference>
<dbReference type="InterPro" id="IPR000700">
    <property type="entry name" value="PAS-assoc_C"/>
</dbReference>
<accession>A0A1F7WEG8</accession>
<dbReference type="CDD" id="cd16922">
    <property type="entry name" value="HATPase_EvgS-ArcB-TorS-like"/>
    <property type="match status" value="1"/>
</dbReference>
<keyword evidence="3 12" id="KW-0597">Phosphoprotein</keyword>
<dbReference type="Gene3D" id="3.40.50.2300">
    <property type="match status" value="3"/>
</dbReference>
<evidence type="ECO:0000259" key="14">
    <source>
        <dbReference type="PROSITE" id="PS50109"/>
    </source>
</evidence>
<dbReference type="Pfam" id="PF01627">
    <property type="entry name" value="Hpt"/>
    <property type="match status" value="1"/>
</dbReference>
<evidence type="ECO:0000256" key="7">
    <source>
        <dbReference type="ARBA" id="ARBA00022840"/>
    </source>
</evidence>
<feature type="modified residue" description="Phosphohistidine" evidence="11">
    <location>
        <position position="955"/>
    </location>
</feature>
<dbReference type="PROSITE" id="PS50110">
    <property type="entry name" value="RESPONSE_REGULATORY"/>
    <property type="match status" value="3"/>
</dbReference>
<comment type="subunit">
    <text evidence="9">At low DSF concentrations, interacts with RpfF.</text>
</comment>